<dbReference type="RefSeq" id="WP_147168398.1">
    <property type="nucleotide sequence ID" value="NZ_VOOR01000033.1"/>
</dbReference>
<accession>A0A5C6RKY6</accession>
<feature type="binding site" evidence="8">
    <location>
        <position position="129"/>
    </location>
    <ligand>
        <name>ATP</name>
        <dbReference type="ChEBI" id="CHEBI:30616"/>
    </ligand>
</feature>
<dbReference type="AlphaFoldDB" id="A0A5C6RKY6"/>
<evidence type="ECO:0000313" key="9">
    <source>
        <dbReference type="EMBL" id="TXB62270.1"/>
    </source>
</evidence>
<dbReference type="PANTHER" id="PTHR32057:SF14">
    <property type="entry name" value="PROTEIN ADENYLYLTRANSFERASE SELO, MITOCHONDRIAL"/>
    <property type="match status" value="1"/>
</dbReference>
<comment type="catalytic activity">
    <reaction evidence="8">
        <text>L-threonyl-[protein] + ATP = 3-O-(5'-adenylyl)-L-threonyl-[protein] + diphosphate</text>
        <dbReference type="Rhea" id="RHEA:54292"/>
        <dbReference type="Rhea" id="RHEA-COMP:11060"/>
        <dbReference type="Rhea" id="RHEA-COMP:13847"/>
        <dbReference type="ChEBI" id="CHEBI:30013"/>
        <dbReference type="ChEBI" id="CHEBI:30616"/>
        <dbReference type="ChEBI" id="CHEBI:33019"/>
        <dbReference type="ChEBI" id="CHEBI:138113"/>
        <dbReference type="EC" id="2.7.7.108"/>
    </reaction>
</comment>
<evidence type="ECO:0000256" key="7">
    <source>
        <dbReference type="ARBA" id="ARBA00022842"/>
    </source>
</evidence>
<dbReference type="GO" id="GO:0070733">
    <property type="term" value="F:AMPylase activity"/>
    <property type="evidence" value="ECO:0007669"/>
    <property type="project" value="UniProtKB-EC"/>
</dbReference>
<dbReference type="OrthoDB" id="9773505at2"/>
<feature type="binding site" evidence="8">
    <location>
        <position position="95"/>
    </location>
    <ligand>
        <name>ATP</name>
        <dbReference type="ChEBI" id="CHEBI:30616"/>
    </ligand>
</feature>
<dbReference type="NCBIfam" id="NF000658">
    <property type="entry name" value="PRK00029.1"/>
    <property type="match status" value="1"/>
</dbReference>
<dbReference type="HAMAP" id="MF_00692">
    <property type="entry name" value="SelO"/>
    <property type="match status" value="1"/>
</dbReference>
<feature type="binding site" evidence="8">
    <location>
        <position position="116"/>
    </location>
    <ligand>
        <name>ATP</name>
        <dbReference type="ChEBI" id="CHEBI:30616"/>
    </ligand>
</feature>
<feature type="binding site" evidence="8">
    <location>
        <position position="265"/>
    </location>
    <ligand>
        <name>ATP</name>
        <dbReference type="ChEBI" id="CHEBI:30616"/>
    </ligand>
</feature>
<feature type="binding site" evidence="8">
    <location>
        <position position="186"/>
    </location>
    <ligand>
        <name>ATP</name>
        <dbReference type="ChEBI" id="CHEBI:30616"/>
    </ligand>
</feature>
<dbReference type="EMBL" id="VOOR01000033">
    <property type="protein sequence ID" value="TXB62270.1"/>
    <property type="molecule type" value="Genomic_DNA"/>
</dbReference>
<feature type="binding site" evidence="8">
    <location>
        <position position="265"/>
    </location>
    <ligand>
        <name>Mg(2+)</name>
        <dbReference type="ChEBI" id="CHEBI:18420"/>
    </ligand>
</feature>
<dbReference type="InterPro" id="IPR003846">
    <property type="entry name" value="SelO"/>
</dbReference>
<keyword evidence="3 8" id="KW-0548">Nucleotidyltransferase</keyword>
<feature type="binding site" evidence="8">
    <location>
        <position position="96"/>
    </location>
    <ligand>
        <name>ATP</name>
        <dbReference type="ChEBI" id="CHEBI:30616"/>
    </ligand>
</feature>
<evidence type="ECO:0000256" key="5">
    <source>
        <dbReference type="ARBA" id="ARBA00022741"/>
    </source>
</evidence>
<evidence type="ECO:0000256" key="3">
    <source>
        <dbReference type="ARBA" id="ARBA00022695"/>
    </source>
</evidence>
<keyword evidence="6 8" id="KW-0067">ATP-binding</keyword>
<dbReference type="EC" id="2.7.7.108" evidence="8"/>
<name>A0A5C6RKY6_9BACT</name>
<comment type="catalytic activity">
    <reaction evidence="8">
        <text>L-seryl-[protein] + UTP = O-(5'-uridylyl)-L-seryl-[protein] + diphosphate</text>
        <dbReference type="Rhea" id="RHEA:64604"/>
        <dbReference type="Rhea" id="RHEA-COMP:9863"/>
        <dbReference type="Rhea" id="RHEA-COMP:16635"/>
        <dbReference type="ChEBI" id="CHEBI:29999"/>
        <dbReference type="ChEBI" id="CHEBI:33019"/>
        <dbReference type="ChEBI" id="CHEBI:46398"/>
        <dbReference type="ChEBI" id="CHEBI:156051"/>
    </reaction>
</comment>
<organism evidence="9 10">
    <name type="scientific">Phaeodactylibacter luteus</name>
    <dbReference type="NCBI Taxonomy" id="1564516"/>
    <lineage>
        <taxon>Bacteria</taxon>
        <taxon>Pseudomonadati</taxon>
        <taxon>Bacteroidota</taxon>
        <taxon>Saprospiria</taxon>
        <taxon>Saprospirales</taxon>
        <taxon>Haliscomenobacteraceae</taxon>
        <taxon>Phaeodactylibacter</taxon>
    </lineage>
</organism>
<evidence type="ECO:0000313" key="10">
    <source>
        <dbReference type="Proteomes" id="UP000321580"/>
    </source>
</evidence>
<dbReference type="GO" id="GO:0000287">
    <property type="term" value="F:magnesium ion binding"/>
    <property type="evidence" value="ECO:0007669"/>
    <property type="project" value="UniProtKB-UniRule"/>
</dbReference>
<sequence>MDIPTASAIQGWALAHTYQELPEEFYAAAAPTPVKAPQLELLNPALAQALGLDVAGPEAGLSELFAGNALPEGSLPIAMAYAGHQFGHFTMLGDGRAILLGEQQAPDGKSYDIQLKGAGITPFSRRGDGRATYAAMLREYLISEAMHHLGIPTSRSLAVARTGEQVYRDPIQDGAVLTRVSSSHLRVGTFEYARRFLPADAQKALLAYAIKRHYPELLGTSQPALDLLKAVMARQAKLIAQWMGVGFIHGVMNTDNIGIAAETFDYGPCAFMNAYYPGTVFSSIDTTGRYAYGNQPQMGHWGLAVFASALLPLIHEDQDEAVKLAQATVNQFPELYEAQWKQAMASKLGLDEAGAEEEALIKDLLRWMQQNEADYTNTFRYLTDGSGPGAARCEQDAFREWESRWKSHIEQQAGGMAQARETMARNNPAYIPRNHLVEDALKEAAAGDKSRFEALLSVLSDPYTLQPGQESYQLPPDGGDFGFKTYCGT</sequence>
<dbReference type="Pfam" id="PF02696">
    <property type="entry name" value="SelO"/>
    <property type="match status" value="1"/>
</dbReference>
<evidence type="ECO:0000256" key="8">
    <source>
        <dbReference type="HAMAP-Rule" id="MF_00692"/>
    </source>
</evidence>
<evidence type="ECO:0000256" key="6">
    <source>
        <dbReference type="ARBA" id="ARBA00022840"/>
    </source>
</evidence>
<keyword evidence="2 8" id="KW-0808">Transferase</keyword>
<comment type="catalytic activity">
    <reaction evidence="8">
        <text>L-tyrosyl-[protein] + UTP = O-(5'-uridylyl)-L-tyrosyl-[protein] + diphosphate</text>
        <dbReference type="Rhea" id="RHEA:83887"/>
        <dbReference type="Rhea" id="RHEA-COMP:10136"/>
        <dbReference type="Rhea" id="RHEA-COMP:20238"/>
        <dbReference type="ChEBI" id="CHEBI:33019"/>
        <dbReference type="ChEBI" id="CHEBI:46398"/>
        <dbReference type="ChEBI" id="CHEBI:46858"/>
        <dbReference type="ChEBI" id="CHEBI:90602"/>
    </reaction>
</comment>
<gene>
    <name evidence="8" type="primary">ydiU</name>
    <name evidence="8" type="synonym">selO</name>
    <name evidence="9" type="ORF">FRY97_15140</name>
</gene>
<evidence type="ECO:0000256" key="2">
    <source>
        <dbReference type="ARBA" id="ARBA00022679"/>
    </source>
</evidence>
<feature type="binding site" evidence="8">
    <location>
        <position position="256"/>
    </location>
    <ligand>
        <name>Mg(2+)</name>
        <dbReference type="ChEBI" id="CHEBI:18420"/>
    </ligand>
</feature>
<feature type="binding site" evidence="8">
    <location>
        <position position="93"/>
    </location>
    <ligand>
        <name>ATP</name>
        <dbReference type="ChEBI" id="CHEBI:30616"/>
    </ligand>
</feature>
<evidence type="ECO:0000256" key="4">
    <source>
        <dbReference type="ARBA" id="ARBA00022723"/>
    </source>
</evidence>
<comment type="caution">
    <text evidence="9">The sequence shown here is derived from an EMBL/GenBank/DDBJ whole genome shotgun (WGS) entry which is preliminary data.</text>
</comment>
<keyword evidence="4 8" id="KW-0479">Metal-binding</keyword>
<keyword evidence="10" id="KW-1185">Reference proteome</keyword>
<feature type="active site" description="Proton acceptor" evidence="8">
    <location>
        <position position="255"/>
    </location>
</feature>
<protein>
    <recommendedName>
        <fullName evidence="8">Protein nucleotidyltransferase YdiU</fullName>
        <ecNumber evidence="8">2.7.7.-</ecNumber>
    </recommendedName>
    <alternativeName>
        <fullName evidence="8">Protein adenylyltransferase YdiU</fullName>
        <ecNumber evidence="8">2.7.7.108</ecNumber>
    </alternativeName>
    <alternativeName>
        <fullName evidence="8">Protein uridylyltransferase YdiU</fullName>
        <ecNumber evidence="8">2.7.7.-</ecNumber>
    </alternativeName>
</protein>
<feature type="binding site" evidence="8">
    <location>
        <position position="128"/>
    </location>
    <ligand>
        <name>ATP</name>
        <dbReference type="ChEBI" id="CHEBI:30616"/>
    </ligand>
</feature>
<proteinExistence type="inferred from homology"/>
<feature type="binding site" evidence="8">
    <location>
        <position position="179"/>
    </location>
    <ligand>
        <name>ATP</name>
        <dbReference type="ChEBI" id="CHEBI:30616"/>
    </ligand>
</feature>
<comment type="catalytic activity">
    <reaction evidence="8">
        <text>L-histidyl-[protein] + UTP = N(tele)-(5'-uridylyl)-L-histidyl-[protein] + diphosphate</text>
        <dbReference type="Rhea" id="RHEA:83891"/>
        <dbReference type="Rhea" id="RHEA-COMP:9745"/>
        <dbReference type="Rhea" id="RHEA-COMP:20239"/>
        <dbReference type="ChEBI" id="CHEBI:29979"/>
        <dbReference type="ChEBI" id="CHEBI:33019"/>
        <dbReference type="ChEBI" id="CHEBI:46398"/>
        <dbReference type="ChEBI" id="CHEBI:233474"/>
    </reaction>
</comment>
<keyword evidence="5 8" id="KW-0547">Nucleotide-binding</keyword>
<comment type="catalytic activity">
    <reaction evidence="8">
        <text>L-tyrosyl-[protein] + ATP = O-(5'-adenylyl)-L-tyrosyl-[protein] + diphosphate</text>
        <dbReference type="Rhea" id="RHEA:54288"/>
        <dbReference type="Rhea" id="RHEA-COMP:10136"/>
        <dbReference type="Rhea" id="RHEA-COMP:13846"/>
        <dbReference type="ChEBI" id="CHEBI:30616"/>
        <dbReference type="ChEBI" id="CHEBI:33019"/>
        <dbReference type="ChEBI" id="CHEBI:46858"/>
        <dbReference type="ChEBI" id="CHEBI:83624"/>
        <dbReference type="EC" id="2.7.7.108"/>
    </reaction>
</comment>
<comment type="catalytic activity">
    <reaction evidence="8">
        <text>L-seryl-[protein] + ATP = 3-O-(5'-adenylyl)-L-seryl-[protein] + diphosphate</text>
        <dbReference type="Rhea" id="RHEA:58120"/>
        <dbReference type="Rhea" id="RHEA-COMP:9863"/>
        <dbReference type="Rhea" id="RHEA-COMP:15073"/>
        <dbReference type="ChEBI" id="CHEBI:29999"/>
        <dbReference type="ChEBI" id="CHEBI:30616"/>
        <dbReference type="ChEBI" id="CHEBI:33019"/>
        <dbReference type="ChEBI" id="CHEBI:142516"/>
        <dbReference type="EC" id="2.7.7.108"/>
    </reaction>
</comment>
<dbReference type="GO" id="GO:0030145">
    <property type="term" value="F:manganese ion binding"/>
    <property type="evidence" value="ECO:0007669"/>
    <property type="project" value="UniProtKB-UniRule"/>
</dbReference>
<evidence type="ECO:0000256" key="1">
    <source>
        <dbReference type="ARBA" id="ARBA00009747"/>
    </source>
</evidence>
<dbReference type="Proteomes" id="UP000321580">
    <property type="component" value="Unassembled WGS sequence"/>
</dbReference>
<dbReference type="EC" id="2.7.7.-" evidence="8"/>
<comment type="function">
    <text evidence="8">Nucleotidyltransferase involved in the post-translational modification of proteins. It can catalyze the addition of adenosine monophosphate (AMP) or uridine monophosphate (UMP) to a protein, resulting in modifications known as AMPylation and UMPylation.</text>
</comment>
<comment type="similarity">
    <text evidence="1 8">Belongs to the SELO family.</text>
</comment>
<dbReference type="PANTHER" id="PTHR32057">
    <property type="entry name" value="PROTEIN ADENYLYLTRANSFERASE SELO, MITOCHONDRIAL"/>
    <property type="match status" value="1"/>
</dbReference>
<keyword evidence="8" id="KW-0464">Manganese</keyword>
<keyword evidence="7 8" id="KW-0460">Magnesium</keyword>
<comment type="cofactor">
    <cofactor evidence="8">
        <name>Mg(2+)</name>
        <dbReference type="ChEBI" id="CHEBI:18420"/>
    </cofactor>
    <cofactor evidence="8">
        <name>Mn(2+)</name>
        <dbReference type="ChEBI" id="CHEBI:29035"/>
    </cofactor>
</comment>
<dbReference type="GO" id="GO:0005524">
    <property type="term" value="F:ATP binding"/>
    <property type="evidence" value="ECO:0007669"/>
    <property type="project" value="UniProtKB-UniRule"/>
</dbReference>
<reference evidence="9 10" key="1">
    <citation type="submission" date="2019-08" db="EMBL/GenBank/DDBJ databases">
        <title>Genome of Phaeodactylibacter luteus.</title>
        <authorList>
            <person name="Bowman J.P."/>
        </authorList>
    </citation>
    <scope>NUCLEOTIDE SEQUENCE [LARGE SCALE GENOMIC DNA]</scope>
    <source>
        <strain evidence="9 10">KCTC 42180</strain>
    </source>
</reference>